<feature type="signal peptide" evidence="5">
    <location>
        <begin position="1"/>
        <end position="25"/>
    </location>
</feature>
<feature type="compositionally biased region" description="Polar residues" evidence="4">
    <location>
        <begin position="336"/>
        <end position="345"/>
    </location>
</feature>
<evidence type="ECO:0000313" key="6">
    <source>
        <dbReference type="EMBL" id="KAJ1954203.1"/>
    </source>
</evidence>
<evidence type="ECO:0000256" key="2">
    <source>
        <dbReference type="ARBA" id="ARBA00010421"/>
    </source>
</evidence>
<sequence>MMMSLIVVSQIGLVFLASYGGFVSATLSGSGDISTHIYEGMAGLDTNPPFCGMPYAELQLNRITAVQGLQKDQCGKCIKVTSGKDTSKSVYLLAVDQGGAGLDINSQAWDTLFNEPPSKAPATWEEADSSQCAGVWSQGGSGVAQYSTAAAPPAQSATATGKDTPSPLPASVNATTNAPSVPTIPAPHIPVGGNEGIPGNSATSPVYSTLPAPDGSTAPTPVAGEGYTPASAEGHPAHHEQPAIPTPSNPSTDPAQSSVPTFPGNNPNIPDAQGTAPGYPGVSANTASPTTDPAQTIAPVVPGNNPAIPDAQGVASGYPGVSANPASPTADPAQSALPSPTTPTA</sequence>
<evidence type="ECO:0000256" key="3">
    <source>
        <dbReference type="ARBA" id="ARBA00022525"/>
    </source>
</evidence>
<keyword evidence="3" id="KW-0964">Secreted</keyword>
<evidence type="ECO:0000256" key="4">
    <source>
        <dbReference type="SAM" id="MobiDB-lite"/>
    </source>
</evidence>
<dbReference type="GO" id="GO:0005576">
    <property type="term" value="C:extracellular region"/>
    <property type="evidence" value="ECO:0007669"/>
    <property type="project" value="UniProtKB-SubCell"/>
</dbReference>
<dbReference type="Gene3D" id="2.40.40.10">
    <property type="entry name" value="RlpA-like domain"/>
    <property type="match status" value="1"/>
</dbReference>
<evidence type="ECO:0000256" key="5">
    <source>
        <dbReference type="SAM" id="SignalP"/>
    </source>
</evidence>
<dbReference type="InterPro" id="IPR036908">
    <property type="entry name" value="RlpA-like_sf"/>
</dbReference>
<evidence type="ECO:0000313" key="7">
    <source>
        <dbReference type="Proteomes" id="UP001150925"/>
    </source>
</evidence>
<keyword evidence="7" id="KW-1185">Reference proteome</keyword>
<feature type="region of interest" description="Disordered" evidence="4">
    <location>
        <begin position="154"/>
        <end position="345"/>
    </location>
</feature>
<feature type="compositionally biased region" description="Polar residues" evidence="4">
    <location>
        <begin position="283"/>
        <end position="294"/>
    </location>
</feature>
<dbReference type="OrthoDB" id="5561496at2759"/>
<dbReference type="Proteomes" id="UP001150925">
    <property type="component" value="Unassembled WGS sequence"/>
</dbReference>
<dbReference type="Pfam" id="PF07249">
    <property type="entry name" value="Cerato-platanin"/>
    <property type="match status" value="1"/>
</dbReference>
<keyword evidence="5" id="KW-0732">Signal</keyword>
<gene>
    <name evidence="6" type="ORF">IWQ62_005813</name>
</gene>
<dbReference type="SUPFAM" id="SSF50685">
    <property type="entry name" value="Barwin-like endoglucanases"/>
    <property type="match status" value="1"/>
</dbReference>
<name>A0A9W8AM24_9FUNG</name>
<comment type="caution">
    <text evidence="6">The sequence shown here is derived from an EMBL/GenBank/DDBJ whole genome shotgun (WGS) entry which is preliminary data.</text>
</comment>
<organism evidence="6 7">
    <name type="scientific">Dispira parvispora</name>
    <dbReference type="NCBI Taxonomy" id="1520584"/>
    <lineage>
        <taxon>Eukaryota</taxon>
        <taxon>Fungi</taxon>
        <taxon>Fungi incertae sedis</taxon>
        <taxon>Zoopagomycota</taxon>
        <taxon>Kickxellomycotina</taxon>
        <taxon>Dimargaritomycetes</taxon>
        <taxon>Dimargaritales</taxon>
        <taxon>Dimargaritaceae</taxon>
        <taxon>Dispira</taxon>
    </lineage>
</organism>
<dbReference type="AlphaFoldDB" id="A0A9W8AM24"/>
<reference evidence="6" key="1">
    <citation type="submission" date="2022-07" db="EMBL/GenBank/DDBJ databases">
        <title>Phylogenomic reconstructions and comparative analyses of Kickxellomycotina fungi.</title>
        <authorList>
            <person name="Reynolds N.K."/>
            <person name="Stajich J.E."/>
            <person name="Barry K."/>
            <person name="Grigoriev I.V."/>
            <person name="Crous P."/>
            <person name="Smith M.E."/>
        </authorList>
    </citation>
    <scope>NUCLEOTIDE SEQUENCE</scope>
    <source>
        <strain evidence="6">RSA 1196</strain>
    </source>
</reference>
<comment type="similarity">
    <text evidence="2">Belongs to the cerato-platanin family.</text>
</comment>
<dbReference type="EMBL" id="JANBPY010002644">
    <property type="protein sequence ID" value="KAJ1954203.1"/>
    <property type="molecule type" value="Genomic_DNA"/>
</dbReference>
<accession>A0A9W8AM24</accession>
<protein>
    <submittedName>
        <fullName evidence="6">Uncharacterized protein</fullName>
    </submittedName>
</protein>
<feature type="region of interest" description="Disordered" evidence="4">
    <location>
        <begin position="115"/>
        <end position="136"/>
    </location>
</feature>
<comment type="subcellular location">
    <subcellularLocation>
        <location evidence="1">Secreted</location>
    </subcellularLocation>
</comment>
<feature type="compositionally biased region" description="Polar residues" evidence="4">
    <location>
        <begin position="249"/>
        <end position="268"/>
    </location>
</feature>
<proteinExistence type="inferred from homology"/>
<feature type="chain" id="PRO_5040755360" evidence="5">
    <location>
        <begin position="26"/>
        <end position="345"/>
    </location>
</feature>
<evidence type="ECO:0000256" key="1">
    <source>
        <dbReference type="ARBA" id="ARBA00004613"/>
    </source>
</evidence>
<dbReference type="InterPro" id="IPR010829">
    <property type="entry name" value="Cerato-platanin"/>
</dbReference>